<keyword evidence="6" id="KW-0145">Chemotaxis</keyword>
<gene>
    <name evidence="12" type="ORF">M2A_2975</name>
</gene>
<dbReference type="EMBL" id="BBIO01000019">
    <property type="protein sequence ID" value="GAK46476.1"/>
    <property type="molecule type" value="Genomic_DNA"/>
</dbReference>
<comment type="caution">
    <text evidence="12">The sequence shown here is derived from an EMBL/GenBank/DDBJ whole genome shotgun (WGS) entry which is preliminary data.</text>
</comment>
<dbReference type="RefSeq" id="WP_045449079.1">
    <property type="nucleotide sequence ID" value="NZ_BBIO01000019.1"/>
</dbReference>
<dbReference type="Pfam" id="PF02050">
    <property type="entry name" value="FliJ"/>
    <property type="match status" value="1"/>
</dbReference>
<evidence type="ECO:0000256" key="6">
    <source>
        <dbReference type="ARBA" id="ARBA00022500"/>
    </source>
</evidence>
<keyword evidence="13" id="KW-1185">Reference proteome</keyword>
<organism evidence="12 13">
    <name type="scientific">Tepidicaulis marinus</name>
    <dbReference type="NCBI Taxonomy" id="1333998"/>
    <lineage>
        <taxon>Bacteria</taxon>
        <taxon>Pseudomonadati</taxon>
        <taxon>Pseudomonadota</taxon>
        <taxon>Alphaproteobacteria</taxon>
        <taxon>Hyphomicrobiales</taxon>
        <taxon>Parvibaculaceae</taxon>
        <taxon>Tepidicaulis</taxon>
    </lineage>
</organism>
<dbReference type="eggNOG" id="ENOG50323UI">
    <property type="taxonomic scope" value="Bacteria"/>
</dbReference>
<keyword evidence="12" id="KW-0969">Cilium</keyword>
<evidence type="ECO:0000256" key="8">
    <source>
        <dbReference type="ARBA" id="ARBA00022927"/>
    </source>
</evidence>
<protein>
    <recommendedName>
        <fullName evidence="3">Flagellar FliJ protein</fullName>
    </recommendedName>
</protein>
<dbReference type="Proteomes" id="UP000028702">
    <property type="component" value="Unassembled WGS sequence"/>
</dbReference>
<evidence type="ECO:0000313" key="13">
    <source>
        <dbReference type="Proteomes" id="UP000028702"/>
    </source>
</evidence>
<evidence type="ECO:0000256" key="1">
    <source>
        <dbReference type="ARBA" id="ARBA00004413"/>
    </source>
</evidence>
<evidence type="ECO:0000256" key="5">
    <source>
        <dbReference type="ARBA" id="ARBA00022475"/>
    </source>
</evidence>
<evidence type="ECO:0000256" key="10">
    <source>
        <dbReference type="ARBA" id="ARBA00023225"/>
    </source>
</evidence>
<evidence type="ECO:0000256" key="11">
    <source>
        <dbReference type="SAM" id="Coils"/>
    </source>
</evidence>
<keyword evidence="11" id="KW-0175">Coiled coil</keyword>
<keyword evidence="12" id="KW-0282">Flagellum</keyword>
<dbReference type="GO" id="GO:0005886">
    <property type="term" value="C:plasma membrane"/>
    <property type="evidence" value="ECO:0007669"/>
    <property type="project" value="UniProtKB-SubCell"/>
</dbReference>
<keyword evidence="10" id="KW-1006">Bacterial flagellum protein export</keyword>
<evidence type="ECO:0000313" key="12">
    <source>
        <dbReference type="EMBL" id="GAK46476.1"/>
    </source>
</evidence>
<keyword evidence="4" id="KW-0813">Transport</keyword>
<reference evidence="12 13" key="1">
    <citation type="submission" date="2014-07" db="EMBL/GenBank/DDBJ databases">
        <title>Tepidicaulis marinum gen. nov., sp. nov., a novel marine bacterium denitrifying nitrate to nitrous oxide strictly under microaerobic conditions.</title>
        <authorList>
            <person name="Takeuchi M."/>
            <person name="Yamagishi T."/>
            <person name="Kamagata Y."/>
            <person name="Oshima K."/>
            <person name="Hattori M."/>
            <person name="Katayama T."/>
            <person name="Hanada S."/>
            <person name="Tamaki H."/>
            <person name="Marumo K."/>
            <person name="Maeda H."/>
            <person name="Nedachi M."/>
            <person name="Iwasaki W."/>
            <person name="Suwa Y."/>
            <person name="Sakata S."/>
        </authorList>
    </citation>
    <scope>NUCLEOTIDE SEQUENCE [LARGE SCALE GENOMIC DNA]</scope>
    <source>
        <strain evidence="12 13">MA2</strain>
    </source>
</reference>
<keyword evidence="9" id="KW-0472">Membrane</keyword>
<keyword evidence="8" id="KW-0653">Protein transport</keyword>
<evidence type="ECO:0000256" key="2">
    <source>
        <dbReference type="ARBA" id="ARBA00010004"/>
    </source>
</evidence>
<proteinExistence type="inferred from homology"/>
<dbReference type="GO" id="GO:0071973">
    <property type="term" value="P:bacterial-type flagellum-dependent cell motility"/>
    <property type="evidence" value="ECO:0007669"/>
    <property type="project" value="InterPro"/>
</dbReference>
<dbReference type="GO" id="GO:0006935">
    <property type="term" value="P:chemotaxis"/>
    <property type="evidence" value="ECO:0007669"/>
    <property type="project" value="UniProtKB-KW"/>
</dbReference>
<dbReference type="GO" id="GO:0044781">
    <property type="term" value="P:bacterial-type flagellum organization"/>
    <property type="evidence" value="ECO:0007669"/>
    <property type="project" value="UniProtKB-KW"/>
</dbReference>
<dbReference type="AlphaFoldDB" id="A0A081BEK8"/>
<dbReference type="STRING" id="1333998.M2A_2975"/>
<dbReference type="GO" id="GO:0015031">
    <property type="term" value="P:protein transport"/>
    <property type="evidence" value="ECO:0007669"/>
    <property type="project" value="UniProtKB-KW"/>
</dbReference>
<accession>A0A081BEK8</accession>
<keyword evidence="5" id="KW-1003">Cell membrane</keyword>
<keyword evidence="12" id="KW-0966">Cell projection</keyword>
<evidence type="ECO:0000256" key="9">
    <source>
        <dbReference type="ARBA" id="ARBA00023136"/>
    </source>
</evidence>
<name>A0A081BEK8_9HYPH</name>
<evidence type="ECO:0000256" key="3">
    <source>
        <dbReference type="ARBA" id="ARBA00020392"/>
    </source>
</evidence>
<dbReference type="GO" id="GO:0009288">
    <property type="term" value="C:bacterial-type flagellum"/>
    <property type="evidence" value="ECO:0007669"/>
    <property type="project" value="InterPro"/>
</dbReference>
<dbReference type="InterPro" id="IPR012823">
    <property type="entry name" value="Flagell_FliJ"/>
</dbReference>
<evidence type="ECO:0000256" key="7">
    <source>
        <dbReference type="ARBA" id="ARBA00022795"/>
    </source>
</evidence>
<dbReference type="Gene3D" id="1.10.287.1700">
    <property type="match status" value="1"/>
</dbReference>
<keyword evidence="7" id="KW-1005">Bacterial flagellum biogenesis</keyword>
<sequence length="139" mass="16601">MKSRESLIRLHRFQVDEKRRQVADIESMLEDFQRKERDLEAQVVQEQEKAGISDVAHYAYPMFAKSMRARRDNMIESMSELSRQLEQAREELADAYRELKKYELVEQSRQRRAKREAARIEQNVLDEVSLNMHRQNMGG</sequence>
<dbReference type="InterPro" id="IPR053716">
    <property type="entry name" value="Flag_assembly_chemotaxis_eff"/>
</dbReference>
<feature type="coiled-coil region" evidence="11">
    <location>
        <begin position="15"/>
        <end position="105"/>
    </location>
</feature>
<evidence type="ECO:0000256" key="4">
    <source>
        <dbReference type="ARBA" id="ARBA00022448"/>
    </source>
</evidence>
<comment type="subcellular location">
    <subcellularLocation>
        <location evidence="1">Cell membrane</location>
        <topology evidence="1">Peripheral membrane protein</topology>
        <orientation evidence="1">Cytoplasmic side</orientation>
    </subcellularLocation>
</comment>
<comment type="similarity">
    <text evidence="2">Belongs to the FliJ family.</text>
</comment>